<protein>
    <submittedName>
        <fullName evidence="6">FabD/lysophospholipase-like protein</fullName>
    </submittedName>
</protein>
<evidence type="ECO:0000259" key="5">
    <source>
        <dbReference type="PROSITE" id="PS51635"/>
    </source>
</evidence>
<feature type="domain" description="PNPLA" evidence="5">
    <location>
        <begin position="19"/>
        <end position="329"/>
    </location>
</feature>
<dbReference type="GO" id="GO:0016020">
    <property type="term" value="C:membrane"/>
    <property type="evidence" value="ECO:0007669"/>
    <property type="project" value="TreeGrafter"/>
</dbReference>
<feature type="active site" description="Nucleophile" evidence="4">
    <location>
        <position position="73"/>
    </location>
</feature>
<dbReference type="GO" id="GO:0016042">
    <property type="term" value="P:lipid catabolic process"/>
    <property type="evidence" value="ECO:0007669"/>
    <property type="project" value="UniProtKB-UniRule"/>
</dbReference>
<dbReference type="PANTHER" id="PTHR24185:SF1">
    <property type="entry name" value="CALCIUM-INDEPENDENT PHOSPHOLIPASE A2-GAMMA"/>
    <property type="match status" value="1"/>
</dbReference>
<feature type="short sequence motif" description="GXSXG" evidence="4">
    <location>
        <begin position="71"/>
        <end position="75"/>
    </location>
</feature>
<reference evidence="6 7" key="1">
    <citation type="journal article" date="2018" name="Nat. Ecol. Evol.">
        <title>Pezizomycetes genomes reveal the molecular basis of ectomycorrhizal truffle lifestyle.</title>
        <authorList>
            <person name="Murat C."/>
            <person name="Payen T."/>
            <person name="Noel B."/>
            <person name="Kuo A."/>
            <person name="Morin E."/>
            <person name="Chen J."/>
            <person name="Kohler A."/>
            <person name="Krizsan K."/>
            <person name="Balestrini R."/>
            <person name="Da Silva C."/>
            <person name="Montanini B."/>
            <person name="Hainaut M."/>
            <person name="Levati E."/>
            <person name="Barry K.W."/>
            <person name="Belfiori B."/>
            <person name="Cichocki N."/>
            <person name="Clum A."/>
            <person name="Dockter R.B."/>
            <person name="Fauchery L."/>
            <person name="Guy J."/>
            <person name="Iotti M."/>
            <person name="Le Tacon F."/>
            <person name="Lindquist E.A."/>
            <person name="Lipzen A."/>
            <person name="Malagnac F."/>
            <person name="Mello A."/>
            <person name="Molinier V."/>
            <person name="Miyauchi S."/>
            <person name="Poulain J."/>
            <person name="Riccioni C."/>
            <person name="Rubini A."/>
            <person name="Sitrit Y."/>
            <person name="Splivallo R."/>
            <person name="Traeger S."/>
            <person name="Wang M."/>
            <person name="Zifcakova L."/>
            <person name="Wipf D."/>
            <person name="Zambonelli A."/>
            <person name="Paolocci F."/>
            <person name="Nowrousian M."/>
            <person name="Ottonello S."/>
            <person name="Baldrian P."/>
            <person name="Spatafora J.W."/>
            <person name="Henrissat B."/>
            <person name="Nagy L.G."/>
            <person name="Aury J.M."/>
            <person name="Wincker P."/>
            <person name="Grigoriev I.V."/>
            <person name="Bonfante P."/>
            <person name="Martin F.M."/>
        </authorList>
    </citation>
    <scope>NUCLEOTIDE SEQUENCE [LARGE SCALE GENOMIC DNA]</scope>
    <source>
        <strain evidence="6 7">CCBAS932</strain>
    </source>
</reference>
<evidence type="ECO:0000256" key="2">
    <source>
        <dbReference type="ARBA" id="ARBA00022963"/>
    </source>
</evidence>
<dbReference type="EMBL" id="ML119116">
    <property type="protein sequence ID" value="RPB14839.1"/>
    <property type="molecule type" value="Genomic_DNA"/>
</dbReference>
<dbReference type="GO" id="GO:0047499">
    <property type="term" value="F:calcium-independent phospholipase A2 activity"/>
    <property type="evidence" value="ECO:0007669"/>
    <property type="project" value="TreeGrafter"/>
</dbReference>
<organism evidence="6 7">
    <name type="scientific">Morchella conica CCBAS932</name>
    <dbReference type="NCBI Taxonomy" id="1392247"/>
    <lineage>
        <taxon>Eukaryota</taxon>
        <taxon>Fungi</taxon>
        <taxon>Dikarya</taxon>
        <taxon>Ascomycota</taxon>
        <taxon>Pezizomycotina</taxon>
        <taxon>Pezizomycetes</taxon>
        <taxon>Pezizales</taxon>
        <taxon>Morchellaceae</taxon>
        <taxon>Morchella</taxon>
    </lineage>
</organism>
<dbReference type="OrthoDB" id="1658288at2759"/>
<dbReference type="STRING" id="1392247.A0A3N4KZK4"/>
<evidence type="ECO:0000313" key="7">
    <source>
        <dbReference type="Proteomes" id="UP000277580"/>
    </source>
</evidence>
<name>A0A3N4KZK4_9PEZI</name>
<evidence type="ECO:0000256" key="3">
    <source>
        <dbReference type="ARBA" id="ARBA00023098"/>
    </source>
</evidence>
<dbReference type="GO" id="GO:0046486">
    <property type="term" value="P:glycerolipid metabolic process"/>
    <property type="evidence" value="ECO:0007669"/>
    <property type="project" value="UniProtKB-ARBA"/>
</dbReference>
<keyword evidence="2 4" id="KW-0442">Lipid degradation</keyword>
<dbReference type="InParanoid" id="A0A3N4KZK4"/>
<keyword evidence="7" id="KW-1185">Reference proteome</keyword>
<evidence type="ECO:0000313" key="6">
    <source>
        <dbReference type="EMBL" id="RPB14839.1"/>
    </source>
</evidence>
<evidence type="ECO:0000256" key="1">
    <source>
        <dbReference type="ARBA" id="ARBA00022801"/>
    </source>
</evidence>
<keyword evidence="3 4" id="KW-0443">Lipid metabolism</keyword>
<dbReference type="Pfam" id="PF01734">
    <property type="entry name" value="Patatin"/>
    <property type="match status" value="1"/>
</dbReference>
<accession>A0A3N4KZK4</accession>
<dbReference type="PROSITE" id="PS51635">
    <property type="entry name" value="PNPLA"/>
    <property type="match status" value="1"/>
</dbReference>
<dbReference type="AlphaFoldDB" id="A0A3N4KZK4"/>
<dbReference type="InterPro" id="IPR002641">
    <property type="entry name" value="PNPLA_dom"/>
</dbReference>
<feature type="active site" description="Proton acceptor" evidence="4">
    <location>
        <position position="316"/>
    </location>
</feature>
<sequence length="723" mass="79848">MSWPYIHVCSSHLPPLRLLSLDGGGVRGLSSLLILQDIMTEVSNSEKKLNLRSPKDNTPLKPCDYFDLIGGTSTGGIIAILLSRLRLDAPTCIKIYTSLAERVFKNDRCVNVLGMKLRLFAPTRFSGDVLEKAIKDVLKEYGFDPEERMWDETLSLREKEQERMIGYGGKGSGRISTGNMPKMEVAEGGKVQEIMDNKKNRFSLNRMSISSTAGGARQPLSLLKGRKSTGLAIPQQPEPTVSKITAPATSIKEPTGAGCHGLVVAVYKHAVGVPRLFLTSDPNDPTKVWQALRATSAAPTFFEEISFGCPKITYMDGGLGYNSPCVEIDNQAKSTWEGRSVGCVVSIGTGLQTIPSVQSNNGWLPFGLDDDLSVAGAILQMATSTTRVDNEVQRMYRGTETEYYRWDVDTGMGDISLEQWMREDEMASASRRYMEDPDQKIRCRKLSDTLARLSAGPKVIECSAGRFTVGLKGDGFHTRDSANPGVPCWLMENLDLKTGYPLGMNPNQDSEQEKKLRRLSLEGPTIPVEIDLDGDGNRSEAQVITCVRAENICLRTLIRNVPQGRYSVRFIVCLYTQDPKSPIDSPQVRNFHHAWPEAGKGISTSAAAGRDAEPPVNLIFSAGRPYDTRTFVHRYVDPVISADIGSVILHPDAVRVRIDEDMWSSREGKGWFEIRSDVEISVGLEGEVGIIINKVFEKERQWIGGWSFGGVKLVPVYGERGRE</sequence>
<keyword evidence="1 4" id="KW-0378">Hydrolase</keyword>
<proteinExistence type="predicted"/>
<evidence type="ECO:0000256" key="4">
    <source>
        <dbReference type="PROSITE-ProRule" id="PRU01161"/>
    </source>
</evidence>
<gene>
    <name evidence="6" type="ORF">P167DRAFT_552375</name>
</gene>
<dbReference type="SUPFAM" id="SSF52151">
    <property type="entry name" value="FabD/lysophospholipase-like"/>
    <property type="match status" value="2"/>
</dbReference>
<feature type="short sequence motif" description="DGA/G" evidence="4">
    <location>
        <begin position="316"/>
        <end position="318"/>
    </location>
</feature>
<dbReference type="PANTHER" id="PTHR24185">
    <property type="entry name" value="CALCIUM-INDEPENDENT PHOSPHOLIPASE A2-GAMMA"/>
    <property type="match status" value="1"/>
</dbReference>
<dbReference type="InterPro" id="IPR016035">
    <property type="entry name" value="Acyl_Trfase/lysoPLipase"/>
</dbReference>
<dbReference type="Proteomes" id="UP000277580">
    <property type="component" value="Unassembled WGS sequence"/>
</dbReference>
<feature type="short sequence motif" description="GXGXXG" evidence="4">
    <location>
        <begin position="23"/>
        <end position="28"/>
    </location>
</feature>
<dbReference type="GO" id="GO:0019369">
    <property type="term" value="P:arachidonate metabolic process"/>
    <property type="evidence" value="ECO:0007669"/>
    <property type="project" value="TreeGrafter"/>
</dbReference>
<dbReference type="Gene3D" id="3.40.1090.10">
    <property type="entry name" value="Cytosolic phospholipase A2 catalytic domain"/>
    <property type="match status" value="1"/>
</dbReference>